<evidence type="ECO:0000313" key="2">
    <source>
        <dbReference type="Proteomes" id="UP000789901"/>
    </source>
</evidence>
<dbReference type="EMBL" id="CAJVQB010029235">
    <property type="protein sequence ID" value="CAG8813764.1"/>
    <property type="molecule type" value="Genomic_DNA"/>
</dbReference>
<dbReference type="Proteomes" id="UP000789901">
    <property type="component" value="Unassembled WGS sequence"/>
</dbReference>
<accession>A0ABN7W315</accession>
<comment type="caution">
    <text evidence="1">The sequence shown here is derived from an EMBL/GenBank/DDBJ whole genome shotgun (WGS) entry which is preliminary data.</text>
</comment>
<name>A0ABN7W315_GIGMA</name>
<reference evidence="1 2" key="1">
    <citation type="submission" date="2021-06" db="EMBL/GenBank/DDBJ databases">
        <authorList>
            <person name="Kallberg Y."/>
            <person name="Tangrot J."/>
            <person name="Rosling A."/>
        </authorList>
    </citation>
    <scope>NUCLEOTIDE SEQUENCE [LARGE SCALE GENOMIC DNA]</scope>
    <source>
        <strain evidence="1 2">120-4 pot B 10/14</strain>
    </source>
</reference>
<keyword evidence="2" id="KW-1185">Reference proteome</keyword>
<sequence>QIFGLDEQNLKVYNILSEKIGVLAKKLDNYHPKYIGLRKIVKRLEKDLRTQKIKLDDLDKCVDRKTMVDLIYKIVPLLINKKGRSSFYSSETFEESNSAETFVVKE</sequence>
<feature type="non-terminal residue" evidence="1">
    <location>
        <position position="1"/>
    </location>
</feature>
<evidence type="ECO:0000313" key="1">
    <source>
        <dbReference type="EMBL" id="CAG8813764.1"/>
    </source>
</evidence>
<proteinExistence type="predicted"/>
<organism evidence="1 2">
    <name type="scientific">Gigaspora margarita</name>
    <dbReference type="NCBI Taxonomy" id="4874"/>
    <lineage>
        <taxon>Eukaryota</taxon>
        <taxon>Fungi</taxon>
        <taxon>Fungi incertae sedis</taxon>
        <taxon>Mucoromycota</taxon>
        <taxon>Glomeromycotina</taxon>
        <taxon>Glomeromycetes</taxon>
        <taxon>Diversisporales</taxon>
        <taxon>Gigasporaceae</taxon>
        <taxon>Gigaspora</taxon>
    </lineage>
</organism>
<gene>
    <name evidence="1" type="ORF">GMARGA_LOCUS25873</name>
</gene>
<protein>
    <submittedName>
        <fullName evidence="1">8412_t:CDS:1</fullName>
    </submittedName>
</protein>